<keyword evidence="2" id="KW-0418">Kinase</keyword>
<protein>
    <submittedName>
        <fullName evidence="2">Protein kinase subdomain-containing protein PKL/CAK/Fmp29</fullName>
    </submittedName>
</protein>
<organism evidence="2 3">
    <name type="scientific">Dichomitus squalens</name>
    <dbReference type="NCBI Taxonomy" id="114155"/>
    <lineage>
        <taxon>Eukaryota</taxon>
        <taxon>Fungi</taxon>
        <taxon>Dikarya</taxon>
        <taxon>Basidiomycota</taxon>
        <taxon>Agaricomycotina</taxon>
        <taxon>Agaricomycetes</taxon>
        <taxon>Polyporales</taxon>
        <taxon>Polyporaceae</taxon>
        <taxon>Dichomitus</taxon>
    </lineage>
</organism>
<dbReference type="AlphaFoldDB" id="A0A4Q9PSL2"/>
<accession>A0A4Q9PSL2</accession>
<dbReference type="Proteomes" id="UP000292082">
    <property type="component" value="Unassembled WGS sequence"/>
</dbReference>
<gene>
    <name evidence="2" type="ORF">BD310DRAFT_949411</name>
</gene>
<dbReference type="Pfam" id="PF01636">
    <property type="entry name" value="APH"/>
    <property type="match status" value="1"/>
</dbReference>
<dbReference type="InterPro" id="IPR051035">
    <property type="entry name" value="Mito_inheritance_9"/>
</dbReference>
<dbReference type="Gene3D" id="3.30.200.20">
    <property type="entry name" value="Phosphorylase Kinase, domain 1"/>
    <property type="match status" value="1"/>
</dbReference>
<evidence type="ECO:0000259" key="1">
    <source>
        <dbReference type="Pfam" id="PF01636"/>
    </source>
</evidence>
<dbReference type="InterPro" id="IPR002575">
    <property type="entry name" value="Aminoglycoside_PTrfase"/>
</dbReference>
<keyword evidence="3" id="KW-1185">Reference proteome</keyword>
<sequence length="584" mass="66101">MPCLGSARLISGLRTVPVSTSLHRPCSSLRSSCFSVSSSIARGVPRRAFSTIPHSPNNLFDYTSGRWIINDALRHAERRRVFDVDGLCRLAAQSVDRSPDDIVDLTKLAEGGFNRTFLITMRDGFQMVARIPYPATVPKDLAVASEAATMALLRSSGLPVPEVYGYSPVPDNAAETEYIFMEFVIGTTLSDVWFDLEEEEIVPVMRQLVELESKMMSISFPAGGSLYYAQDLEKLIGRPGIPLEDKRFYVGPDTRLPLWSGRRSQLDVDRGPYENVGAALAAPAHKELAYLKQFGRPLLPFERMRREAYRYQEQPPSDHIENLNRYLLIAPSLVPKNPALGRFCIRHPDLQPGNIMVSKAPDSTWRVVSLLDWQHAPILPLFLLAGLPQRFQNYDDPVSQYMTQPSLPKDFDELDEVKKSDAKEVYRRRLVHFHYVKNTVKYNKLHHAALKDPMGTLRRRLFGHASDPWEGETLALKVDLIEATENWETLAGGSAPCPVVFDPEDVRKTMKLDEEQRGADEIMEELRNGLGCGSDGWVPTERYEKSMALRKQMKEHALAMATPEERPEIVGHWPMDDMDEEPYM</sequence>
<dbReference type="GO" id="GO:0005739">
    <property type="term" value="C:mitochondrion"/>
    <property type="evidence" value="ECO:0007669"/>
    <property type="project" value="TreeGrafter"/>
</dbReference>
<dbReference type="EMBL" id="ML145137">
    <property type="protein sequence ID" value="TBU57413.1"/>
    <property type="molecule type" value="Genomic_DNA"/>
</dbReference>
<dbReference type="InterPro" id="IPR011009">
    <property type="entry name" value="Kinase-like_dom_sf"/>
</dbReference>
<evidence type="ECO:0000313" key="3">
    <source>
        <dbReference type="Proteomes" id="UP000292082"/>
    </source>
</evidence>
<reference evidence="2 3" key="1">
    <citation type="submission" date="2019-01" db="EMBL/GenBank/DDBJ databases">
        <title>Draft genome sequences of three monokaryotic isolates of the white-rot basidiomycete fungus Dichomitus squalens.</title>
        <authorList>
            <consortium name="DOE Joint Genome Institute"/>
            <person name="Lopez S.C."/>
            <person name="Andreopoulos B."/>
            <person name="Pangilinan J."/>
            <person name="Lipzen A."/>
            <person name="Riley R."/>
            <person name="Ahrendt S."/>
            <person name="Ng V."/>
            <person name="Barry K."/>
            <person name="Daum C."/>
            <person name="Grigoriev I.V."/>
            <person name="Hilden K.S."/>
            <person name="Makela M.R."/>
            <person name="de Vries R.P."/>
        </authorList>
    </citation>
    <scope>NUCLEOTIDE SEQUENCE [LARGE SCALE GENOMIC DNA]</scope>
    <source>
        <strain evidence="2 3">CBS 464.89</strain>
    </source>
</reference>
<name>A0A4Q9PSL2_9APHY</name>
<proteinExistence type="predicted"/>
<dbReference type="SUPFAM" id="SSF56112">
    <property type="entry name" value="Protein kinase-like (PK-like)"/>
    <property type="match status" value="1"/>
</dbReference>
<keyword evidence="2" id="KW-0808">Transferase</keyword>
<dbReference type="PANTHER" id="PTHR36091">
    <property type="entry name" value="ALTERED INHERITANCE OF MITOCHONDRIA PROTEIN 9, MITOCHONDRIAL"/>
    <property type="match status" value="1"/>
</dbReference>
<dbReference type="STRING" id="114155.A0A4Q9PSL2"/>
<dbReference type="GO" id="GO:0016301">
    <property type="term" value="F:kinase activity"/>
    <property type="evidence" value="ECO:0007669"/>
    <property type="project" value="UniProtKB-KW"/>
</dbReference>
<dbReference type="Gene3D" id="3.90.1200.10">
    <property type="match status" value="1"/>
</dbReference>
<evidence type="ECO:0000313" key="2">
    <source>
        <dbReference type="EMBL" id="TBU57413.1"/>
    </source>
</evidence>
<dbReference type="PANTHER" id="PTHR36091:SF2">
    <property type="entry name" value="AMINOGLYCOSIDE PHOSPHOTRANSFERASE DOMAIN-CONTAINING PROTEIN"/>
    <property type="match status" value="1"/>
</dbReference>
<feature type="domain" description="Aminoglycoside phosphotransferase" evidence="1">
    <location>
        <begin position="105"/>
        <end position="376"/>
    </location>
</feature>